<dbReference type="InterPro" id="IPR036396">
    <property type="entry name" value="Cyt_P450_sf"/>
</dbReference>
<dbReference type="Proteomes" id="UP001612741">
    <property type="component" value="Unassembled WGS sequence"/>
</dbReference>
<comment type="caution">
    <text evidence="4">The sequence shown here is derived from an EMBL/GenBank/DDBJ whole genome shotgun (WGS) entry which is preliminary data.</text>
</comment>
<keyword evidence="2" id="KW-0560">Oxidoreductase</keyword>
<evidence type="ECO:0000313" key="4">
    <source>
        <dbReference type="EMBL" id="MFI6497961.1"/>
    </source>
</evidence>
<dbReference type="InterPro" id="IPR017972">
    <property type="entry name" value="Cyt_P450_CS"/>
</dbReference>
<reference evidence="4 5" key="1">
    <citation type="submission" date="2024-10" db="EMBL/GenBank/DDBJ databases">
        <title>The Natural Products Discovery Center: Release of the First 8490 Sequenced Strains for Exploring Actinobacteria Biosynthetic Diversity.</title>
        <authorList>
            <person name="Kalkreuter E."/>
            <person name="Kautsar S.A."/>
            <person name="Yang D."/>
            <person name="Bader C.D."/>
            <person name="Teijaro C.N."/>
            <person name="Fluegel L."/>
            <person name="Davis C.M."/>
            <person name="Simpson J.R."/>
            <person name="Lauterbach L."/>
            <person name="Steele A.D."/>
            <person name="Gui C."/>
            <person name="Meng S."/>
            <person name="Li G."/>
            <person name="Viehrig K."/>
            <person name="Ye F."/>
            <person name="Su P."/>
            <person name="Kiefer A.F."/>
            <person name="Nichols A."/>
            <person name="Cepeda A.J."/>
            <person name="Yan W."/>
            <person name="Fan B."/>
            <person name="Jiang Y."/>
            <person name="Adhikari A."/>
            <person name="Zheng C.-J."/>
            <person name="Schuster L."/>
            <person name="Cowan T.M."/>
            <person name="Smanski M.J."/>
            <person name="Chevrette M.G."/>
            <person name="De Carvalho L.P.S."/>
            <person name="Shen B."/>
        </authorList>
    </citation>
    <scope>NUCLEOTIDE SEQUENCE [LARGE SCALE GENOMIC DNA]</scope>
    <source>
        <strain evidence="4 5">NPDC050545</strain>
    </source>
</reference>
<organism evidence="4 5">
    <name type="scientific">Nonomuraea typhae</name>
    <dbReference type="NCBI Taxonomy" id="2603600"/>
    <lineage>
        <taxon>Bacteria</taxon>
        <taxon>Bacillati</taxon>
        <taxon>Actinomycetota</taxon>
        <taxon>Actinomycetes</taxon>
        <taxon>Streptosporangiales</taxon>
        <taxon>Streptosporangiaceae</taxon>
        <taxon>Nonomuraea</taxon>
    </lineage>
</organism>
<keyword evidence="2" id="KW-0479">Metal-binding</keyword>
<dbReference type="PROSITE" id="PS00086">
    <property type="entry name" value="CYTOCHROME_P450"/>
    <property type="match status" value="1"/>
</dbReference>
<keyword evidence="2" id="KW-0503">Monooxygenase</keyword>
<dbReference type="PRINTS" id="PR00359">
    <property type="entry name" value="BP450"/>
</dbReference>
<dbReference type="Gene3D" id="1.10.630.10">
    <property type="entry name" value="Cytochrome P450"/>
    <property type="match status" value="1"/>
</dbReference>
<keyword evidence="2" id="KW-0408">Iron</keyword>
<sequence length="405" mass="44775">MLEKLNLSDQQFVANPYSTYARLREEQPVCPVTQPNGLYGWMITRYDDAWSALADPRLSHDPRRGPADWRQAGRGMPLEDRSGLGTHLLTTDPPEHTRLRRLVASAFTPRRVERLRERVHEITDTLIGKIQPRGAAELIDDFAVPLAGTIISELIGIPEEDRARLHDWTASIVSGQDAAVTRQQALANLGDYLLDLITAKRSAPAEDLVSSVLTAHDETGKLTEQEALSLIFMLLVTGQESTVAFIGNGMLALLRHPDQLTLLRERPDLMAPTVEEILRYDGAAERVAWRFPTEPVQIGGTWLAPGDPLLIALAAADRDPARFADPDRFDITRSDGQPHVAFGRGIHYCPGAPLIRLEAPIALGALINRLPGLDLAVPYHQLSWRKSLTLRCLTKLPVTFTTAAT</sequence>
<name>A0ABW7YPW7_9ACTN</name>
<proteinExistence type="inferred from homology"/>
<comment type="similarity">
    <text evidence="1 2">Belongs to the cytochrome P450 family.</text>
</comment>
<keyword evidence="2" id="KW-0349">Heme</keyword>
<dbReference type="EMBL" id="JBITGY010000003">
    <property type="protein sequence ID" value="MFI6497961.1"/>
    <property type="molecule type" value="Genomic_DNA"/>
</dbReference>
<dbReference type="InterPro" id="IPR001128">
    <property type="entry name" value="Cyt_P450"/>
</dbReference>
<keyword evidence="5" id="KW-1185">Reference proteome</keyword>
<evidence type="ECO:0000256" key="2">
    <source>
        <dbReference type="RuleBase" id="RU000461"/>
    </source>
</evidence>
<dbReference type="SUPFAM" id="SSF48264">
    <property type="entry name" value="Cytochrome P450"/>
    <property type="match status" value="1"/>
</dbReference>
<dbReference type="PANTHER" id="PTHR46696:SF1">
    <property type="entry name" value="CYTOCHROME P450 YJIB-RELATED"/>
    <property type="match status" value="1"/>
</dbReference>
<accession>A0ABW7YPW7</accession>
<evidence type="ECO:0000313" key="5">
    <source>
        <dbReference type="Proteomes" id="UP001612741"/>
    </source>
</evidence>
<dbReference type="InterPro" id="IPR002397">
    <property type="entry name" value="Cyt_P450_B"/>
</dbReference>
<evidence type="ECO:0000256" key="3">
    <source>
        <dbReference type="SAM" id="MobiDB-lite"/>
    </source>
</evidence>
<evidence type="ECO:0000256" key="1">
    <source>
        <dbReference type="ARBA" id="ARBA00010617"/>
    </source>
</evidence>
<dbReference type="RefSeq" id="WP_397081222.1">
    <property type="nucleotide sequence ID" value="NZ_JBITGY010000003.1"/>
</dbReference>
<protein>
    <submittedName>
        <fullName evidence="4">Cytochrome P450</fullName>
    </submittedName>
</protein>
<dbReference type="Pfam" id="PF00067">
    <property type="entry name" value="p450"/>
    <property type="match status" value="1"/>
</dbReference>
<gene>
    <name evidence="4" type="ORF">ACIBG2_11275</name>
</gene>
<dbReference type="PANTHER" id="PTHR46696">
    <property type="entry name" value="P450, PUTATIVE (EUROFUNG)-RELATED"/>
    <property type="match status" value="1"/>
</dbReference>
<dbReference type="CDD" id="cd11029">
    <property type="entry name" value="CYP107-like"/>
    <property type="match status" value="1"/>
</dbReference>
<feature type="region of interest" description="Disordered" evidence="3">
    <location>
        <begin position="62"/>
        <end position="91"/>
    </location>
</feature>